<gene>
    <name evidence="1" type="ORF">NIT7321_00287</name>
</gene>
<name>A0A0H5CWQ5_9RHOB</name>
<proteinExistence type="predicted"/>
<organism evidence="1 2">
    <name type="scientific">Phaeobacter italicus</name>
    <dbReference type="NCBI Taxonomy" id="481446"/>
    <lineage>
        <taxon>Bacteria</taxon>
        <taxon>Pseudomonadati</taxon>
        <taxon>Pseudomonadota</taxon>
        <taxon>Alphaproteobacteria</taxon>
        <taxon>Rhodobacterales</taxon>
        <taxon>Roseobacteraceae</taxon>
        <taxon>Phaeobacter</taxon>
    </lineage>
</organism>
<evidence type="ECO:0000313" key="2">
    <source>
        <dbReference type="Proteomes" id="UP000043764"/>
    </source>
</evidence>
<dbReference type="AlphaFoldDB" id="A0A0H5CWQ5"/>
<keyword evidence="2" id="KW-1185">Reference proteome</keyword>
<protein>
    <recommendedName>
        <fullName evidence="3">Sulfotransferase family protein</fullName>
    </recommendedName>
</protein>
<dbReference type="EMBL" id="CVRL01000003">
    <property type="protein sequence ID" value="CRL09457.1"/>
    <property type="molecule type" value="Genomic_DNA"/>
</dbReference>
<dbReference type="Proteomes" id="UP000043764">
    <property type="component" value="Unassembled WGS sequence"/>
</dbReference>
<dbReference type="STRING" id="481446.NIT7645_03598"/>
<reference evidence="2" key="1">
    <citation type="submission" date="2015-05" db="EMBL/GenBank/DDBJ databases">
        <authorList>
            <person name="Rodrigo-Torres Lidia"/>
            <person name="Arahal R.David."/>
        </authorList>
    </citation>
    <scope>NUCLEOTIDE SEQUENCE [LARGE SCALE GENOMIC DNA]</scope>
    <source>
        <strain evidence="2">CECT 7321</strain>
    </source>
</reference>
<sequence>MQVSSLVRKSRNLARRAIGLPVLNYQVLGERCSGTNFLDQLILQNFTHARPRYEMWKHAFPNFIAAPSDVVFVVIFREPYGWLESMYGKPWHSRPELRALAFSDFIRSEWQSIVDVPQWFDLPRSSPAENQPLNQDLHPITGRPFANLLDLRRAKAEALLSLPLRGATVVFTTHDEVSTSPETIIARLAEISPVPPHPDLKVPKGHFGWSWSDRNVKPKTPGSLINAEDRSWIASQLDPALEAAMGLPL</sequence>
<dbReference type="RefSeq" id="WP_050672380.1">
    <property type="nucleotide sequence ID" value="NZ_CVRL01000003.1"/>
</dbReference>
<evidence type="ECO:0008006" key="3">
    <source>
        <dbReference type="Google" id="ProtNLM"/>
    </source>
</evidence>
<accession>A0A0H5CWQ5</accession>
<evidence type="ECO:0000313" key="1">
    <source>
        <dbReference type="EMBL" id="CRL09457.1"/>
    </source>
</evidence>